<keyword evidence="1" id="KW-0732">Signal</keyword>
<sequence length="273" mass="30634">MRYGTWIFCSLAISFIGFNANAQVMELGVVGGGAGYMGDLNQTKPLKISGMSAGAYVKMNLDPYWALGFHYNFGKIKANDLNSENEQFRDRGLNFKTSLNEISLQVDFNFFEYFAGGGTKKFTPYIFTGIGGVFFSPKGYYPHVPELGDKEYNLRFYRTEGQTEPYKNYALTVPYGVGFKVRLKENWGLFSQIGYRTIFTDYLDDVSGRYPDDNKLPADGLTGIKLSNPNTASSLSGTGLPGIQRGDFRKRDTYMFVGIGISYTFVSQKCYTF</sequence>
<gene>
    <name evidence="3" type="ORF">BFS30_14010</name>
</gene>
<evidence type="ECO:0000259" key="2">
    <source>
        <dbReference type="Pfam" id="PF19573"/>
    </source>
</evidence>
<accession>A0A1D7QHN7</accession>
<dbReference type="EMBL" id="CP017141">
    <property type="protein sequence ID" value="AOM78185.1"/>
    <property type="molecule type" value="Genomic_DNA"/>
</dbReference>
<dbReference type="KEGG" id="psty:BFS30_14010"/>
<evidence type="ECO:0000313" key="3">
    <source>
        <dbReference type="EMBL" id="AOM78185.1"/>
    </source>
</evidence>
<keyword evidence="4" id="KW-1185">Reference proteome</keyword>
<dbReference type="InterPro" id="IPR011250">
    <property type="entry name" value="OMP/PagP_B-barrel"/>
</dbReference>
<dbReference type="RefSeq" id="WP_069379850.1">
    <property type="nucleotide sequence ID" value="NZ_CP017141.1"/>
</dbReference>
<name>A0A1D7QHN7_9SPHI</name>
<proteinExistence type="predicted"/>
<dbReference type="InterPro" id="IPR045743">
    <property type="entry name" value="DUF6089"/>
</dbReference>
<dbReference type="Pfam" id="PF19573">
    <property type="entry name" value="DUF6089"/>
    <property type="match status" value="1"/>
</dbReference>
<organism evidence="3 4">
    <name type="scientific">Pedobacter steynii</name>
    <dbReference type="NCBI Taxonomy" id="430522"/>
    <lineage>
        <taxon>Bacteria</taxon>
        <taxon>Pseudomonadati</taxon>
        <taxon>Bacteroidota</taxon>
        <taxon>Sphingobacteriia</taxon>
        <taxon>Sphingobacteriales</taxon>
        <taxon>Sphingobacteriaceae</taxon>
        <taxon>Pedobacter</taxon>
    </lineage>
</organism>
<dbReference type="AlphaFoldDB" id="A0A1D7QHN7"/>
<dbReference type="Gene3D" id="2.40.160.20">
    <property type="match status" value="1"/>
</dbReference>
<dbReference type="Proteomes" id="UP000094313">
    <property type="component" value="Chromosome"/>
</dbReference>
<evidence type="ECO:0000313" key="4">
    <source>
        <dbReference type="Proteomes" id="UP000094313"/>
    </source>
</evidence>
<reference evidence="3 4" key="1">
    <citation type="submission" date="2016-08" db="EMBL/GenBank/DDBJ databases">
        <authorList>
            <person name="Seilhamer J.J."/>
        </authorList>
    </citation>
    <scope>NUCLEOTIDE SEQUENCE [LARGE SCALE GENOMIC DNA]</scope>
    <source>
        <strain evidence="3 4">DX4</strain>
    </source>
</reference>
<feature type="domain" description="DUF6089" evidence="2">
    <location>
        <begin position="10"/>
        <end position="216"/>
    </location>
</feature>
<feature type="signal peptide" evidence="1">
    <location>
        <begin position="1"/>
        <end position="22"/>
    </location>
</feature>
<protein>
    <recommendedName>
        <fullName evidence="2">DUF6089 domain-containing protein</fullName>
    </recommendedName>
</protein>
<dbReference type="OrthoDB" id="654178at2"/>
<dbReference type="SUPFAM" id="SSF56925">
    <property type="entry name" value="OMPA-like"/>
    <property type="match status" value="1"/>
</dbReference>
<feature type="chain" id="PRO_5009098645" description="DUF6089 domain-containing protein" evidence="1">
    <location>
        <begin position="23"/>
        <end position="273"/>
    </location>
</feature>
<evidence type="ECO:0000256" key="1">
    <source>
        <dbReference type="SAM" id="SignalP"/>
    </source>
</evidence>